<proteinExistence type="predicted"/>
<dbReference type="EC" id="1.-.-.-" evidence="4"/>
<gene>
    <name evidence="4" type="ORF">NCTC10821_03992</name>
</gene>
<accession>A0A378TI21</accession>
<keyword evidence="1" id="KW-0285">Flavoprotein</keyword>
<evidence type="ECO:0000259" key="3">
    <source>
        <dbReference type="Pfam" id="PF00724"/>
    </source>
</evidence>
<dbReference type="InterPro" id="IPR001155">
    <property type="entry name" value="OxRdtase_FMN_N"/>
</dbReference>
<name>A0A378TI21_9MYCO</name>
<dbReference type="GO" id="GO:0010181">
    <property type="term" value="F:FMN binding"/>
    <property type="evidence" value="ECO:0007669"/>
    <property type="project" value="InterPro"/>
</dbReference>
<evidence type="ECO:0000313" key="5">
    <source>
        <dbReference type="Proteomes" id="UP000254978"/>
    </source>
</evidence>
<dbReference type="GO" id="GO:0016491">
    <property type="term" value="F:oxidoreductase activity"/>
    <property type="evidence" value="ECO:0007669"/>
    <property type="project" value="UniProtKB-KW"/>
</dbReference>
<dbReference type="SUPFAM" id="SSF51395">
    <property type="entry name" value="FMN-linked oxidoreductases"/>
    <property type="match status" value="1"/>
</dbReference>
<keyword evidence="5" id="KW-1185">Reference proteome</keyword>
<dbReference type="RefSeq" id="WP_163907893.1">
    <property type="nucleotide sequence ID" value="NZ_AP022600.1"/>
</dbReference>
<dbReference type="PANTHER" id="PTHR43656">
    <property type="entry name" value="BINDING OXIDOREDUCTASE, PUTATIVE (AFU_ORTHOLOGUE AFUA_2G08260)-RELATED"/>
    <property type="match status" value="1"/>
</dbReference>
<dbReference type="PANTHER" id="PTHR43656:SF2">
    <property type="entry name" value="BINDING OXIDOREDUCTASE, PUTATIVE (AFU_ORTHOLOGUE AFUA_2G08260)-RELATED"/>
    <property type="match status" value="1"/>
</dbReference>
<keyword evidence="2 4" id="KW-0560">Oxidoreductase</keyword>
<dbReference type="Pfam" id="PF00724">
    <property type="entry name" value="Oxidored_FMN"/>
    <property type="match status" value="1"/>
</dbReference>
<evidence type="ECO:0000256" key="1">
    <source>
        <dbReference type="ARBA" id="ARBA00022630"/>
    </source>
</evidence>
<dbReference type="EMBL" id="UGQT01000001">
    <property type="protein sequence ID" value="STZ60452.1"/>
    <property type="molecule type" value="Genomic_DNA"/>
</dbReference>
<protein>
    <submittedName>
        <fullName evidence="4">NADH:flavin oxidoreductase</fullName>
        <ecNumber evidence="4">1.-.-.-</ecNumber>
    </submittedName>
</protein>
<dbReference type="CDD" id="cd02803">
    <property type="entry name" value="OYE_like_FMN_family"/>
    <property type="match status" value="1"/>
</dbReference>
<feature type="domain" description="NADH:flavin oxidoreductase/NADH oxidase N-terminal" evidence="3">
    <location>
        <begin position="16"/>
        <end position="363"/>
    </location>
</feature>
<evidence type="ECO:0000313" key="4">
    <source>
        <dbReference type="EMBL" id="STZ60452.1"/>
    </source>
</evidence>
<dbReference type="AlphaFoldDB" id="A0A378TI21"/>
<reference evidence="4 5" key="1">
    <citation type="submission" date="2018-06" db="EMBL/GenBank/DDBJ databases">
        <authorList>
            <consortium name="Pathogen Informatics"/>
            <person name="Doyle S."/>
        </authorList>
    </citation>
    <scope>NUCLEOTIDE SEQUENCE [LARGE SCALE GENOMIC DNA]</scope>
    <source>
        <strain evidence="4 5">NCTC10821</strain>
    </source>
</reference>
<dbReference type="Proteomes" id="UP000254978">
    <property type="component" value="Unassembled WGS sequence"/>
</dbReference>
<dbReference type="InterPro" id="IPR013785">
    <property type="entry name" value="Aldolase_TIM"/>
</dbReference>
<dbReference type="InterPro" id="IPR051799">
    <property type="entry name" value="NADH_flavin_oxidoreductase"/>
</dbReference>
<organism evidence="4 5">
    <name type="scientific">Mycolicibacterium tokaiense</name>
    <dbReference type="NCBI Taxonomy" id="39695"/>
    <lineage>
        <taxon>Bacteria</taxon>
        <taxon>Bacillati</taxon>
        <taxon>Actinomycetota</taxon>
        <taxon>Actinomycetes</taxon>
        <taxon>Mycobacteriales</taxon>
        <taxon>Mycobacteriaceae</taxon>
        <taxon>Mycolicibacterium</taxon>
    </lineage>
</organism>
<sequence length="423" mass="44929">MGRLHALPARPSGSAFAPAHLGPVAVRNRLIRAGTGESMADAAGRIGDDYVALHAALAAGGVGLSFTGHMFVHPRGRYGELQAGIDSDDAIAGLRRVTDAVHHRGGRIFAQIAHAGSQSMMFDSEALAPSQVDNVMTGRHVRAAHDDEIQEVITAFGQAARRAMEAGFDGVHLHGANGYLISQFRSPLTNRRQDDWGGDQQRRDRFPLEVIRAVREQIPTDKGLTMKVGLADLVDQDGGLAVGESVLGVAGFVAAGLDGVEVSSNLMSDYVSASIRGYIAVTRKRALEDLLLHRLHKPPEPEGYFLPFADAVGGAVDTNVIVVGGLRTAETIDAVISARRADFVSMARPFIREPDLALRLADGGQVGAACVSCNICLMHDEHHPLKCWRTPRANLLEHARYRLAGGFAGKGSGRKPSAGGAAD</sequence>
<evidence type="ECO:0000256" key="2">
    <source>
        <dbReference type="ARBA" id="ARBA00023002"/>
    </source>
</evidence>
<dbReference type="Gene3D" id="3.20.20.70">
    <property type="entry name" value="Aldolase class I"/>
    <property type="match status" value="1"/>
</dbReference>